<keyword evidence="4 5" id="KW-0238">DNA-binding</keyword>
<evidence type="ECO:0000256" key="5">
    <source>
        <dbReference type="PROSITE-ProRule" id="PRU00309"/>
    </source>
</evidence>
<dbReference type="EMBL" id="NIVC01004850">
    <property type="protein sequence ID" value="PAA46455.1"/>
    <property type="molecule type" value="Genomic_DNA"/>
</dbReference>
<evidence type="ECO:0000256" key="6">
    <source>
        <dbReference type="SAM" id="MobiDB-lite"/>
    </source>
</evidence>
<dbReference type="GO" id="GO:0003677">
    <property type="term" value="F:DNA binding"/>
    <property type="evidence" value="ECO:0007669"/>
    <property type="project" value="UniProtKB-UniRule"/>
</dbReference>
<proteinExistence type="predicted"/>
<evidence type="ECO:0000313" key="10">
    <source>
        <dbReference type="Proteomes" id="UP000215902"/>
    </source>
</evidence>
<keyword evidence="10" id="KW-1185">Reference proteome</keyword>
<gene>
    <name evidence="9" type="ORF">BOX15_Mlig032241g1</name>
    <name evidence="8" type="ORF">BOX15_Mlig032241g2</name>
</gene>
<evidence type="ECO:0000256" key="3">
    <source>
        <dbReference type="ARBA" id="ARBA00022833"/>
    </source>
</evidence>
<feature type="compositionally biased region" description="Basic residues" evidence="6">
    <location>
        <begin position="200"/>
        <end position="209"/>
    </location>
</feature>
<comment type="caution">
    <text evidence="9">The sequence shown here is derived from an EMBL/GenBank/DDBJ whole genome shotgun (WGS) entry which is preliminary data.</text>
</comment>
<evidence type="ECO:0000256" key="1">
    <source>
        <dbReference type="ARBA" id="ARBA00022723"/>
    </source>
</evidence>
<evidence type="ECO:0000313" key="8">
    <source>
        <dbReference type="EMBL" id="PAA46455.1"/>
    </source>
</evidence>
<feature type="region of interest" description="Disordered" evidence="6">
    <location>
        <begin position="170"/>
        <end position="209"/>
    </location>
</feature>
<keyword evidence="1" id="KW-0479">Metal-binding</keyword>
<dbReference type="SMART" id="SM00980">
    <property type="entry name" value="THAP"/>
    <property type="match status" value="1"/>
</dbReference>
<dbReference type="OrthoDB" id="7312725at2759"/>
<dbReference type="Pfam" id="PF05485">
    <property type="entry name" value="THAP"/>
    <property type="match status" value="1"/>
</dbReference>
<dbReference type="Gene3D" id="6.20.210.20">
    <property type="entry name" value="THAP domain"/>
    <property type="match status" value="1"/>
</dbReference>
<keyword evidence="3" id="KW-0862">Zinc</keyword>
<feature type="non-terminal residue" evidence="9">
    <location>
        <position position="1"/>
    </location>
</feature>
<name>A0A267DIX2_9PLAT</name>
<dbReference type="Proteomes" id="UP000215902">
    <property type="component" value="Unassembled WGS sequence"/>
</dbReference>
<evidence type="ECO:0000256" key="2">
    <source>
        <dbReference type="ARBA" id="ARBA00022771"/>
    </source>
</evidence>
<dbReference type="PROSITE" id="PS50950">
    <property type="entry name" value="ZF_THAP"/>
    <property type="match status" value="1"/>
</dbReference>
<keyword evidence="2 5" id="KW-0863">Zinc-finger</keyword>
<dbReference type="GO" id="GO:0008270">
    <property type="term" value="F:zinc ion binding"/>
    <property type="evidence" value="ECO:0007669"/>
    <property type="project" value="UniProtKB-KW"/>
</dbReference>
<dbReference type="AlphaFoldDB" id="A0A267DIX2"/>
<accession>A0A267DIX2</accession>
<feature type="compositionally biased region" description="Basic and acidic residues" evidence="6">
    <location>
        <begin position="185"/>
        <end position="199"/>
    </location>
</feature>
<dbReference type="EMBL" id="NIVC01003934">
    <property type="protein sequence ID" value="PAA49250.1"/>
    <property type="molecule type" value="Genomic_DNA"/>
</dbReference>
<feature type="domain" description="THAP-type" evidence="7">
    <location>
        <begin position="39"/>
        <end position="131"/>
    </location>
</feature>
<dbReference type="SMART" id="SM00692">
    <property type="entry name" value="DM3"/>
    <property type="match status" value="1"/>
</dbReference>
<organism evidence="9 10">
    <name type="scientific">Macrostomum lignano</name>
    <dbReference type="NCBI Taxonomy" id="282301"/>
    <lineage>
        <taxon>Eukaryota</taxon>
        <taxon>Metazoa</taxon>
        <taxon>Spiralia</taxon>
        <taxon>Lophotrochozoa</taxon>
        <taxon>Platyhelminthes</taxon>
        <taxon>Rhabditophora</taxon>
        <taxon>Macrostomorpha</taxon>
        <taxon>Macrostomida</taxon>
        <taxon>Macrostomidae</taxon>
        <taxon>Macrostomum</taxon>
    </lineage>
</organism>
<dbReference type="SUPFAM" id="SSF57716">
    <property type="entry name" value="Glucocorticoid receptor-like (DNA-binding domain)"/>
    <property type="match status" value="1"/>
</dbReference>
<evidence type="ECO:0000259" key="7">
    <source>
        <dbReference type="PROSITE" id="PS50950"/>
    </source>
</evidence>
<evidence type="ECO:0000256" key="4">
    <source>
        <dbReference type="ARBA" id="ARBA00023125"/>
    </source>
</evidence>
<reference evidence="9 10" key="1">
    <citation type="submission" date="2017-06" db="EMBL/GenBank/DDBJ databases">
        <title>A platform for efficient transgenesis in Macrostomum lignano, a flatworm model organism for stem cell research.</title>
        <authorList>
            <person name="Berezikov E."/>
        </authorList>
    </citation>
    <scope>NUCLEOTIDE SEQUENCE [LARGE SCALE GENOMIC DNA]</scope>
    <source>
        <strain evidence="9">DV1</strain>
        <tissue evidence="9">Whole organism</tissue>
    </source>
</reference>
<evidence type="ECO:0000313" key="9">
    <source>
        <dbReference type="EMBL" id="PAA49250.1"/>
    </source>
</evidence>
<dbReference type="InterPro" id="IPR038441">
    <property type="entry name" value="THAP_Znf_sf"/>
</dbReference>
<sequence>PAQHSAFNNLFDKSIASSKLAGCELLLRTLAMALIINRLSSHACCAAACYTTEDTPASVHGFAVHLHKFPSDDQVAVRWIEILELRDVDLNFVQQRRLKVCSLHFKETDYSCPLHERRSARLRKDALPNPYTFPPRLEKESVEVEPRPDHIADNMYPPVLHREDTYAVEMPELHAMPADAQNKTGSEDRATNNRNEIRKERKKQRDRAR</sequence>
<dbReference type="InterPro" id="IPR006612">
    <property type="entry name" value="THAP_Znf"/>
</dbReference>
<protein>
    <recommendedName>
        <fullName evidence="7">THAP-type domain-containing protein</fullName>
    </recommendedName>
</protein>